<evidence type="ECO:0000313" key="2">
    <source>
        <dbReference type="EMBL" id="CAD7247117.1"/>
    </source>
</evidence>
<keyword evidence="3" id="KW-1185">Reference proteome</keyword>
<evidence type="ECO:0000256" key="1">
    <source>
        <dbReference type="SAM" id="MobiDB-lite"/>
    </source>
</evidence>
<feature type="compositionally biased region" description="Acidic residues" evidence="1">
    <location>
        <begin position="686"/>
        <end position="701"/>
    </location>
</feature>
<accession>A0A7R8XAQ8</accession>
<feature type="region of interest" description="Disordered" evidence="1">
    <location>
        <begin position="686"/>
        <end position="718"/>
    </location>
</feature>
<sequence>MKKPQTHDALSLQDRGKCQFCRSKLAEIASPTECLPCEEGFDVRDYLQVYIGGGVTLPFEEAAIEYLRQHYPEAGKIHYSLPSGYILKNSDFQDLLRLARKELENPQGKDVDVFEHKPDYAAVAAVVNRAKDICGSAPSLVVADYEFSRTFNRAISELPKQQQKKLRKERHIPKLETGDHDVYLSYPSGDTVYNVFFQIKKTSLDVSPRNIYKRITEAMNQCEKDSLVLKTMCGPFIRSNAVILGFPTFPFIERRELQKFLKCEFCPWKILTSDDLQRPYDLQRFLQKNGVTNLPSTGECSSIAEKHFYDIFSLYICASSSVDVPRTHREYFRASDAQMEKTLCILTPEQKKLVYEGSASPLLLMVGGSGTGKTLILKEKAKRLATEDGREVIVVNLAGGLLTEDFHRDFQGKEGIRVVDGREEGMEENMERLKSFLKRDGSGKHILIDEVPVTLGFQGIITAEALSDHWRWIPKFIKNPLQSITISFRPNDQSYSRDFSLLDVRPGGHTIHILERVKRNTRNIADLFLAIGNYSRQIFISSERTQEMDLREPGGKSLPVLFPIPSCYSLHPGKCREEMTCSAMRASFAIHHIHTECSMPIRNLPIFVVVDDKKKKASLVNILTSLYDSLPVIFLDDGQDTPCNDERPESDFDTDKESGKEEEYKSEEDLKTKHIKDFWSCISDEESESSLSDESDQFDSDASEKATRDQTHEFESNNIEDCETDEACKFRGRVSSDGLTPVVVVTEDEFKGCHLKNITIVVDLPHSRWKNYIRVASATDDTNILVVEEEELTTGKFSQLLQKIPGWKITKKNFNRQDLNEKLDRALEENEGKPIDVLRSDIFSCASCPVMEAAWDAAGGREEEDTDKLLTISLIGIFGYPATGKSFTVHNAINVVLQGRARVRIVHCGSDLSQELCREQWRGEVNVEVVHCHSRNITSLQDILPHGDSMKQTEVEEEEGCLSVLVVEDCPMLKDLEKEIPRTVQQLKAKHLKLILAFKLHSSDAPEISVERMIDVLKENPDSTAITLRSPSTDSRFLIHITRNEAPSALILGAKSLFTSATPGAIVLGPPVQYVKCLGNHGGYLCEGETSCGPYIKNSVHILSSFLKSVVTETTPEDETHVLVSDEALLKSLNEALSDGNRIRLTHPRDFRGCENSTIVTVNISDDWLLEVISRSKTQLIIIDCIQEHQDLWRTMLADGRVQPRDIPVLQDRSAFLLLDDDGKFLKVPTWDEIGKRVGEEAVNKGDFLDEDTGSFLKLAPDYFNGLDDCIPSSSSPFYDWGYVQMGGYGVPLWGDNEKVILGILREKGVEWVSEEHPPVPLKTRSGGFLESLSLSLTGTLLHLSLLQACAFLPEKGKGRTKTEEEDVEPSGILIFSWESTTAINVLPVVPLAKRKMWMDVEKLPFVYQGDVSLNLRQIQFRGRVDVSWQADMVPLLWALDRLLAELTPLTSDELNERRNRVERQ</sequence>
<dbReference type="EMBL" id="LR900861">
    <property type="protein sequence ID" value="CAD7247117.1"/>
    <property type="molecule type" value="Genomic_DNA"/>
</dbReference>
<gene>
    <name evidence="2" type="ORF">DSTB1V02_LOCUS6955</name>
</gene>
<dbReference type="EMBL" id="CAJPEV010001344">
    <property type="protein sequence ID" value="CAG0892146.1"/>
    <property type="molecule type" value="Genomic_DNA"/>
</dbReference>
<dbReference type="Gene3D" id="3.40.50.300">
    <property type="entry name" value="P-loop containing nucleotide triphosphate hydrolases"/>
    <property type="match status" value="1"/>
</dbReference>
<dbReference type="SUPFAM" id="SSF52540">
    <property type="entry name" value="P-loop containing nucleoside triphosphate hydrolases"/>
    <property type="match status" value="1"/>
</dbReference>
<feature type="compositionally biased region" description="Basic and acidic residues" evidence="1">
    <location>
        <begin position="702"/>
        <end position="715"/>
    </location>
</feature>
<reference evidence="2" key="1">
    <citation type="submission" date="2020-11" db="EMBL/GenBank/DDBJ databases">
        <authorList>
            <person name="Tran Van P."/>
        </authorList>
    </citation>
    <scope>NUCLEOTIDE SEQUENCE</scope>
</reference>
<protein>
    <submittedName>
        <fullName evidence="2">Uncharacterized protein</fullName>
    </submittedName>
</protein>
<dbReference type="OrthoDB" id="8177873at2759"/>
<feature type="compositionally biased region" description="Basic and acidic residues" evidence="1">
    <location>
        <begin position="644"/>
        <end position="668"/>
    </location>
</feature>
<feature type="region of interest" description="Disordered" evidence="1">
    <location>
        <begin position="639"/>
        <end position="668"/>
    </location>
</feature>
<proteinExistence type="predicted"/>
<evidence type="ECO:0000313" key="3">
    <source>
        <dbReference type="Proteomes" id="UP000677054"/>
    </source>
</evidence>
<dbReference type="Proteomes" id="UP000677054">
    <property type="component" value="Unassembled WGS sequence"/>
</dbReference>
<organism evidence="2">
    <name type="scientific">Darwinula stevensoni</name>
    <dbReference type="NCBI Taxonomy" id="69355"/>
    <lineage>
        <taxon>Eukaryota</taxon>
        <taxon>Metazoa</taxon>
        <taxon>Ecdysozoa</taxon>
        <taxon>Arthropoda</taxon>
        <taxon>Crustacea</taxon>
        <taxon>Oligostraca</taxon>
        <taxon>Ostracoda</taxon>
        <taxon>Podocopa</taxon>
        <taxon>Podocopida</taxon>
        <taxon>Darwinulocopina</taxon>
        <taxon>Darwinuloidea</taxon>
        <taxon>Darwinulidae</taxon>
        <taxon>Darwinula</taxon>
    </lineage>
</organism>
<name>A0A7R8XAQ8_9CRUS</name>
<dbReference type="InterPro" id="IPR027417">
    <property type="entry name" value="P-loop_NTPase"/>
</dbReference>